<dbReference type="InterPro" id="IPR017871">
    <property type="entry name" value="ABC_transporter-like_CS"/>
</dbReference>
<dbReference type="SMART" id="SM00382">
    <property type="entry name" value="AAA"/>
    <property type="match status" value="1"/>
</dbReference>
<dbReference type="PANTHER" id="PTHR43553:SF24">
    <property type="entry name" value="ENERGY-COUPLING FACTOR TRANSPORTER ATP-BINDING PROTEIN ECFA1"/>
    <property type="match status" value="1"/>
</dbReference>
<evidence type="ECO:0000256" key="1">
    <source>
        <dbReference type="ARBA" id="ARBA00005417"/>
    </source>
</evidence>
<gene>
    <name evidence="6" type="ORF">Asi02nite_24850</name>
</gene>
<proteinExistence type="inferred from homology"/>
<evidence type="ECO:0000256" key="4">
    <source>
        <dbReference type="ARBA" id="ARBA00022840"/>
    </source>
</evidence>
<dbReference type="CDD" id="cd03225">
    <property type="entry name" value="ABC_cobalt_CbiO_domain1"/>
    <property type="match status" value="1"/>
</dbReference>
<evidence type="ECO:0000313" key="6">
    <source>
        <dbReference type="EMBL" id="GIF72967.1"/>
    </source>
</evidence>
<reference evidence="6 7" key="1">
    <citation type="submission" date="2021-01" db="EMBL/GenBank/DDBJ databases">
        <title>Whole genome shotgun sequence of Asanoa siamensis NBRC 107932.</title>
        <authorList>
            <person name="Komaki H."/>
            <person name="Tamura T."/>
        </authorList>
    </citation>
    <scope>NUCLEOTIDE SEQUENCE [LARGE SCALE GENOMIC DNA]</scope>
    <source>
        <strain evidence="6 7">NBRC 107932</strain>
    </source>
</reference>
<dbReference type="Pfam" id="PF00005">
    <property type="entry name" value="ABC_tran"/>
    <property type="match status" value="1"/>
</dbReference>
<dbReference type="GO" id="GO:0005524">
    <property type="term" value="F:ATP binding"/>
    <property type="evidence" value="ECO:0007669"/>
    <property type="project" value="UniProtKB-KW"/>
</dbReference>
<dbReference type="InterPro" id="IPR027417">
    <property type="entry name" value="P-loop_NTPase"/>
</dbReference>
<dbReference type="PROSITE" id="PS00211">
    <property type="entry name" value="ABC_TRANSPORTER_1"/>
    <property type="match status" value="1"/>
</dbReference>
<comment type="caution">
    <text evidence="6">The sequence shown here is derived from an EMBL/GenBank/DDBJ whole genome shotgun (WGS) entry which is preliminary data.</text>
</comment>
<dbReference type="PANTHER" id="PTHR43553">
    <property type="entry name" value="HEAVY METAL TRANSPORTER"/>
    <property type="match status" value="1"/>
</dbReference>
<dbReference type="InterPro" id="IPR015856">
    <property type="entry name" value="ABC_transpr_CbiO/EcfA_su"/>
</dbReference>
<dbReference type="Gene3D" id="3.40.50.300">
    <property type="entry name" value="P-loop containing nucleotide triphosphate hydrolases"/>
    <property type="match status" value="1"/>
</dbReference>
<accession>A0ABQ4CQ37</accession>
<sequence length="228" mass="24953">MREIELTAVTVEFPGRVALRDLSVRLDQQRIAVIGANGSGKSTFARTLNGLVTPTSGEVRVHGVDAVRHARQLRRRVGFVFSNPDTQIIMPTVAEDVAFSLRGRGLSRAEIRERVADALARVGLTEYAEAPAHTLSGGQKQLLALCAVLIGEPSLVVADEPTAYLDAANSRRIARFLLDEMPQQLVLATHDLRLAARCEVALRFEDGRLVDHGDPGPVIARYERDQDQ</sequence>
<name>A0ABQ4CQ37_9ACTN</name>
<dbReference type="InterPro" id="IPR003593">
    <property type="entry name" value="AAA+_ATPase"/>
</dbReference>
<dbReference type="RefSeq" id="WP_203712689.1">
    <property type="nucleotide sequence ID" value="NZ_BONE01000016.1"/>
</dbReference>
<feature type="domain" description="ABC transporter" evidence="5">
    <location>
        <begin position="1"/>
        <end position="228"/>
    </location>
</feature>
<evidence type="ECO:0000259" key="5">
    <source>
        <dbReference type="PROSITE" id="PS50893"/>
    </source>
</evidence>
<evidence type="ECO:0000313" key="7">
    <source>
        <dbReference type="Proteomes" id="UP000604117"/>
    </source>
</evidence>
<organism evidence="6 7">
    <name type="scientific">Asanoa siamensis</name>
    <dbReference type="NCBI Taxonomy" id="926357"/>
    <lineage>
        <taxon>Bacteria</taxon>
        <taxon>Bacillati</taxon>
        <taxon>Actinomycetota</taxon>
        <taxon>Actinomycetes</taxon>
        <taxon>Micromonosporales</taxon>
        <taxon>Micromonosporaceae</taxon>
        <taxon>Asanoa</taxon>
    </lineage>
</organism>
<evidence type="ECO:0000256" key="2">
    <source>
        <dbReference type="ARBA" id="ARBA00022448"/>
    </source>
</evidence>
<dbReference type="PROSITE" id="PS50893">
    <property type="entry name" value="ABC_TRANSPORTER_2"/>
    <property type="match status" value="1"/>
</dbReference>
<protein>
    <submittedName>
        <fullName evidence="6">Cobalt ABC transporter ATP-binding protein</fullName>
    </submittedName>
</protein>
<dbReference type="InterPro" id="IPR050095">
    <property type="entry name" value="ECF_ABC_transporter_ATP-bd"/>
</dbReference>
<dbReference type="InterPro" id="IPR003439">
    <property type="entry name" value="ABC_transporter-like_ATP-bd"/>
</dbReference>
<keyword evidence="4 6" id="KW-0067">ATP-binding</keyword>
<comment type="similarity">
    <text evidence="1">Belongs to the ABC transporter superfamily.</text>
</comment>
<evidence type="ECO:0000256" key="3">
    <source>
        <dbReference type="ARBA" id="ARBA00022741"/>
    </source>
</evidence>
<dbReference type="SUPFAM" id="SSF52540">
    <property type="entry name" value="P-loop containing nucleoside triphosphate hydrolases"/>
    <property type="match status" value="1"/>
</dbReference>
<keyword evidence="3" id="KW-0547">Nucleotide-binding</keyword>
<keyword evidence="2" id="KW-0813">Transport</keyword>
<dbReference type="Proteomes" id="UP000604117">
    <property type="component" value="Unassembled WGS sequence"/>
</dbReference>
<keyword evidence="7" id="KW-1185">Reference proteome</keyword>
<dbReference type="EMBL" id="BONE01000016">
    <property type="protein sequence ID" value="GIF72967.1"/>
    <property type="molecule type" value="Genomic_DNA"/>
</dbReference>